<feature type="region of interest" description="Disordered" evidence="1">
    <location>
        <begin position="86"/>
        <end position="113"/>
    </location>
</feature>
<feature type="domain" description="F-box/LRR-repeat protein 15-like leucin rich repeat" evidence="2">
    <location>
        <begin position="486"/>
        <end position="701"/>
    </location>
</feature>
<dbReference type="Gene3D" id="3.80.10.10">
    <property type="entry name" value="Ribonuclease Inhibitor"/>
    <property type="match status" value="3"/>
</dbReference>
<dbReference type="PANTHER" id="PTHR13318:SF190">
    <property type="entry name" value="PARTNER OF PAIRED, ISOFORM B"/>
    <property type="match status" value="1"/>
</dbReference>
<reference evidence="3" key="1">
    <citation type="submission" date="2021-01" db="EMBL/GenBank/DDBJ databases">
        <authorList>
            <person name="Corre E."/>
            <person name="Pelletier E."/>
            <person name="Niang G."/>
            <person name="Scheremetjew M."/>
            <person name="Finn R."/>
            <person name="Kale V."/>
            <person name="Holt S."/>
            <person name="Cochrane G."/>
            <person name="Meng A."/>
            <person name="Brown T."/>
            <person name="Cohen L."/>
        </authorList>
    </citation>
    <scope>NUCLEOTIDE SEQUENCE</scope>
    <source>
        <strain evidence="3">OF101</strain>
    </source>
</reference>
<feature type="compositionally biased region" description="Basic and acidic residues" evidence="1">
    <location>
        <begin position="89"/>
        <end position="113"/>
    </location>
</feature>
<dbReference type="InterPro" id="IPR057207">
    <property type="entry name" value="FBXL15_LRR"/>
</dbReference>
<dbReference type="InterPro" id="IPR032675">
    <property type="entry name" value="LRR_dom_sf"/>
</dbReference>
<dbReference type="SUPFAM" id="SSF52047">
    <property type="entry name" value="RNI-like"/>
    <property type="match status" value="2"/>
</dbReference>
<dbReference type="Pfam" id="PF25372">
    <property type="entry name" value="DUF7885"/>
    <property type="match status" value="1"/>
</dbReference>
<dbReference type="InterPro" id="IPR006553">
    <property type="entry name" value="Leu-rich_rpt_Cys-con_subtyp"/>
</dbReference>
<dbReference type="GO" id="GO:0019005">
    <property type="term" value="C:SCF ubiquitin ligase complex"/>
    <property type="evidence" value="ECO:0007669"/>
    <property type="project" value="TreeGrafter"/>
</dbReference>
<sequence>MASADKRQRLLEQIRDQKTRMGHFNISDVSRLLSKLCYFSEDELTVLQSSVKEIVDPSSGELDPDAFVAWLFDDGGLGEKEAALAAGARKTEDDGQARGEARPSEEPSSKQDEYRTAASIVSALRSRSAILIDGTYFMDAQAAGRRLEPRQVIERDHPQFVIGDLEDDKLFAMRVDALGKCWLYDAPEGGIIVVAVSYGWLAPTHPDPEGHHLMMLAGLVRHFLSVLSRYKLRVAVFLDYCSLYQSPKTDEQRAVFERTPEQDALFKIGLDNVNLWYAHQLVQVWLLRSVATDSQNPTPYDCRGWTTFEKLLSAWVSFLVFDFYELGTSDPSQLQPLLEDEAPSLYAVFSEQLRGCRTGTSLQSSPPLPPSAFNDVIVAKKFTSGKTDEKHVIDLYAKTFSEVLSAATALSYSGKSWDDDKLVALANVLPECVSLEDLDLSDNPASDAGVLACVERCRPLQRLGLGNTRITDAAMAAVAKTSTGLQHIVAHGTQVSDASIRLVAESCPHLEVAILNQTQLSDASISHLAKGCPSLTHLELAETQVSDASVFCLAAYCRGLSMLCLSGTRVTDASAGELAECRSLEHLKLNDTQVSDESVINLATHCQSLNFLSLRGTRVTDTSVTFLTQALPGMQLLSLANTQTTDASIASIAQHCKEITLLDLSGTKASDESISLIAQQCPKLNCLSLEDTLATDSSVCLIAKHLSKITSLDLDGTQVTDLSICQLAQDCLDLSRLGLRKTRVTSESIMKVACNLSRLSHLGLTKDQVSDECLRRLRKRTGLKIVEVHMPM</sequence>
<protein>
    <recommendedName>
        <fullName evidence="2">F-box/LRR-repeat protein 15-like leucin rich repeat domain-containing protein</fullName>
    </recommendedName>
</protein>
<proteinExistence type="predicted"/>
<dbReference type="SMART" id="SM00367">
    <property type="entry name" value="LRR_CC"/>
    <property type="match status" value="9"/>
</dbReference>
<dbReference type="EMBL" id="HBGE01072506">
    <property type="protein sequence ID" value="CAD9166648.1"/>
    <property type="molecule type" value="Transcribed_RNA"/>
</dbReference>
<gene>
    <name evidence="3" type="ORF">ACAT0790_LOCUS43416</name>
</gene>
<organism evidence="3">
    <name type="scientific">Alexandrium catenella</name>
    <name type="common">Red tide dinoflagellate</name>
    <name type="synonym">Gonyaulax catenella</name>
    <dbReference type="NCBI Taxonomy" id="2925"/>
    <lineage>
        <taxon>Eukaryota</taxon>
        <taxon>Sar</taxon>
        <taxon>Alveolata</taxon>
        <taxon>Dinophyceae</taxon>
        <taxon>Gonyaulacales</taxon>
        <taxon>Pyrocystaceae</taxon>
        <taxon>Alexandrium</taxon>
    </lineage>
</organism>
<dbReference type="AlphaFoldDB" id="A0A7S1RHM4"/>
<dbReference type="PANTHER" id="PTHR13318">
    <property type="entry name" value="PARTNER OF PAIRED, ISOFORM B-RELATED"/>
    <property type="match status" value="1"/>
</dbReference>
<name>A0A7S1RHM4_ALECA</name>
<accession>A0A7S1RHM4</accession>
<evidence type="ECO:0000259" key="2">
    <source>
        <dbReference type="Pfam" id="PF25372"/>
    </source>
</evidence>
<evidence type="ECO:0000313" key="3">
    <source>
        <dbReference type="EMBL" id="CAD9166648.1"/>
    </source>
</evidence>
<evidence type="ECO:0000256" key="1">
    <source>
        <dbReference type="SAM" id="MobiDB-lite"/>
    </source>
</evidence>
<dbReference type="GO" id="GO:0031146">
    <property type="term" value="P:SCF-dependent proteasomal ubiquitin-dependent protein catabolic process"/>
    <property type="evidence" value="ECO:0007669"/>
    <property type="project" value="TreeGrafter"/>
</dbReference>